<accession>A0A6I6K1P3</accession>
<feature type="domain" description="Outer membrane protein beta-barrel" evidence="2">
    <location>
        <begin position="18"/>
        <end position="187"/>
    </location>
</feature>
<evidence type="ECO:0000313" key="3">
    <source>
        <dbReference type="EMBL" id="QGY46352.1"/>
    </source>
</evidence>
<reference evidence="3 4" key="1">
    <citation type="submission" date="2019-11" db="EMBL/GenBank/DDBJ databases">
        <authorList>
            <person name="Zheng R.K."/>
            <person name="Sun C.M."/>
        </authorList>
    </citation>
    <scope>NUCLEOTIDE SEQUENCE [LARGE SCALE GENOMIC DNA]</scope>
    <source>
        <strain evidence="3 4">WC007</strain>
    </source>
</reference>
<sequence length="218" mass="24893">MKKILVFTLLLFSASLMQAQNDFVTETDWGIRLGGNVSRVSFDPVQEQTYNIGFHGGLVFRHISQKNLGIQIELNYMQGGWNETLANPNDYSRHLNYIQLPFLSHFNIGRGKTRVFFNIGPYVSYLLSESEKMDLISEEEVKEYYGTDIDNHLEYGVSGAFGLSRRSSVGIFQIEGRVSQSMINIFRSDSEPFSGSLNQIGEISLIYYLNFDQPKNEE</sequence>
<dbReference type="AlphaFoldDB" id="A0A6I6K1P3"/>
<dbReference type="RefSeq" id="WP_158869488.1">
    <property type="nucleotide sequence ID" value="NZ_CP046401.1"/>
</dbReference>
<feature type="chain" id="PRO_5026169778" evidence="1">
    <location>
        <begin position="20"/>
        <end position="218"/>
    </location>
</feature>
<name>A0A6I6K1P3_9BACT</name>
<dbReference type="Proteomes" id="UP000428260">
    <property type="component" value="Chromosome"/>
</dbReference>
<protein>
    <submittedName>
        <fullName evidence="3">Outer membrane beta-barrel protein</fullName>
    </submittedName>
</protein>
<proteinExistence type="predicted"/>
<feature type="signal peptide" evidence="1">
    <location>
        <begin position="1"/>
        <end position="19"/>
    </location>
</feature>
<evidence type="ECO:0000256" key="1">
    <source>
        <dbReference type="SAM" id="SignalP"/>
    </source>
</evidence>
<dbReference type="InterPro" id="IPR025665">
    <property type="entry name" value="Beta-barrel_OMP_2"/>
</dbReference>
<organism evidence="3 4">
    <name type="scientific">Maribellus comscasis</name>
    <dbReference type="NCBI Taxonomy" id="2681766"/>
    <lineage>
        <taxon>Bacteria</taxon>
        <taxon>Pseudomonadati</taxon>
        <taxon>Bacteroidota</taxon>
        <taxon>Bacteroidia</taxon>
        <taxon>Marinilabiliales</taxon>
        <taxon>Prolixibacteraceae</taxon>
        <taxon>Maribellus</taxon>
    </lineage>
</organism>
<dbReference type="EMBL" id="CP046401">
    <property type="protein sequence ID" value="QGY46352.1"/>
    <property type="molecule type" value="Genomic_DNA"/>
</dbReference>
<dbReference type="Pfam" id="PF13568">
    <property type="entry name" value="OMP_b-brl_2"/>
    <property type="match status" value="1"/>
</dbReference>
<evidence type="ECO:0000313" key="4">
    <source>
        <dbReference type="Proteomes" id="UP000428260"/>
    </source>
</evidence>
<keyword evidence="4" id="KW-1185">Reference proteome</keyword>
<evidence type="ECO:0000259" key="2">
    <source>
        <dbReference type="Pfam" id="PF13568"/>
    </source>
</evidence>
<dbReference type="KEGG" id="mcos:GM418_22620"/>
<gene>
    <name evidence="3" type="ORF">GM418_22620</name>
</gene>
<keyword evidence="1" id="KW-0732">Signal</keyword>